<evidence type="ECO:0000313" key="1">
    <source>
        <dbReference type="EMBL" id="SPQ97375.1"/>
    </source>
</evidence>
<geneLocation type="mitochondrion" evidence="1"/>
<reference evidence="1 2" key="1">
    <citation type="submission" date="2018-03" db="EMBL/GenBank/DDBJ databases">
        <authorList>
            <person name="Fogelqvist J."/>
        </authorList>
    </citation>
    <scope>NUCLEOTIDE SEQUENCE [LARGE SCALE GENOMIC DNA]</scope>
</reference>
<dbReference type="AlphaFoldDB" id="A0A3P3YB40"/>
<dbReference type="EMBL" id="OVEO01000007">
    <property type="protein sequence ID" value="SPQ97375.1"/>
    <property type="molecule type" value="Genomic_DNA"/>
</dbReference>
<name>A0A3P3YB40_PLABS</name>
<evidence type="ECO:0000313" key="2">
    <source>
        <dbReference type="Proteomes" id="UP000290189"/>
    </source>
</evidence>
<gene>
    <name evidence="1" type="ORF">PLBR_LOCUS4590</name>
</gene>
<proteinExistence type="predicted"/>
<dbReference type="InterPro" id="IPR029058">
    <property type="entry name" value="AB_hydrolase_fold"/>
</dbReference>
<dbReference type="Proteomes" id="UP000290189">
    <property type="component" value="Unassembled WGS sequence"/>
</dbReference>
<keyword evidence="1" id="KW-0496">Mitochondrion</keyword>
<protein>
    <submittedName>
        <fullName evidence="1">Uncharacterized protein</fullName>
    </submittedName>
</protein>
<organism evidence="1 2">
    <name type="scientific">Plasmodiophora brassicae</name>
    <name type="common">Clubroot disease agent</name>
    <dbReference type="NCBI Taxonomy" id="37360"/>
    <lineage>
        <taxon>Eukaryota</taxon>
        <taxon>Sar</taxon>
        <taxon>Rhizaria</taxon>
        <taxon>Endomyxa</taxon>
        <taxon>Phytomyxea</taxon>
        <taxon>Plasmodiophorida</taxon>
        <taxon>Plasmodiophoridae</taxon>
        <taxon>Plasmodiophora</taxon>
    </lineage>
</organism>
<dbReference type="SUPFAM" id="SSF53474">
    <property type="entry name" value="alpha/beta-Hydrolases"/>
    <property type="match status" value="1"/>
</dbReference>
<sequence length="168" mass="18068">MTTRLRIGGIVKSGELGIFYDVQAVISERVLRRGVPRDTILVDGVSMGGAYAAMPAKHYNLPCTLGHTFTTADAMIAKVPASVVPSNPEGPTLRGFASGVSSSAFRVGLYDRLPAEAGFLDPNTPFLSDGMRTIDKTGASRVSVFVLFGAEEFFTVHRRVSDAYDVYM</sequence>
<accession>A0A3P3YB40</accession>